<gene>
    <name evidence="1" type="ORF">GCM10011506_43530</name>
</gene>
<dbReference type="Proteomes" id="UP000636010">
    <property type="component" value="Unassembled WGS sequence"/>
</dbReference>
<accession>A0ABQ1N3W7</accession>
<evidence type="ECO:0008006" key="3">
    <source>
        <dbReference type="Google" id="ProtNLM"/>
    </source>
</evidence>
<sequence>MGKWKCSGYEENDKEIKDFNSFELTFKQATIICSPRGNKLWPAKCQYESIGSINGGYYFREDGCFFQVKNMMENNITIELNLRITEEGSINKYIFYLKKENN</sequence>
<name>A0ABQ1N3W7_9BACT</name>
<evidence type="ECO:0000313" key="1">
    <source>
        <dbReference type="EMBL" id="GGC53195.1"/>
    </source>
</evidence>
<evidence type="ECO:0000313" key="2">
    <source>
        <dbReference type="Proteomes" id="UP000636010"/>
    </source>
</evidence>
<dbReference type="EMBL" id="BMEC01000018">
    <property type="protein sequence ID" value="GGC53195.1"/>
    <property type="molecule type" value="Genomic_DNA"/>
</dbReference>
<protein>
    <recommendedName>
        <fullName evidence="3">Lipocalin-like domain-containing protein</fullName>
    </recommendedName>
</protein>
<keyword evidence="2" id="KW-1185">Reference proteome</keyword>
<organism evidence="1 2">
    <name type="scientific">Marivirga lumbricoides</name>
    <dbReference type="NCBI Taxonomy" id="1046115"/>
    <lineage>
        <taxon>Bacteria</taxon>
        <taxon>Pseudomonadati</taxon>
        <taxon>Bacteroidota</taxon>
        <taxon>Cytophagia</taxon>
        <taxon>Cytophagales</taxon>
        <taxon>Marivirgaceae</taxon>
        <taxon>Marivirga</taxon>
    </lineage>
</organism>
<reference evidence="2" key="1">
    <citation type="journal article" date="2019" name="Int. J. Syst. Evol. Microbiol.">
        <title>The Global Catalogue of Microorganisms (GCM) 10K type strain sequencing project: providing services to taxonomists for standard genome sequencing and annotation.</title>
        <authorList>
            <consortium name="The Broad Institute Genomics Platform"/>
            <consortium name="The Broad Institute Genome Sequencing Center for Infectious Disease"/>
            <person name="Wu L."/>
            <person name="Ma J."/>
        </authorList>
    </citation>
    <scope>NUCLEOTIDE SEQUENCE [LARGE SCALE GENOMIC DNA]</scope>
    <source>
        <strain evidence="2">CGMCC 1.10832</strain>
    </source>
</reference>
<comment type="caution">
    <text evidence="1">The sequence shown here is derived from an EMBL/GenBank/DDBJ whole genome shotgun (WGS) entry which is preliminary data.</text>
</comment>
<proteinExistence type="predicted"/>